<dbReference type="InterPro" id="IPR016181">
    <property type="entry name" value="Acyl_CoA_acyltransferase"/>
</dbReference>
<proteinExistence type="predicted"/>
<dbReference type="Gene3D" id="3.40.630.30">
    <property type="match status" value="1"/>
</dbReference>
<comment type="caution">
    <text evidence="1">The sequence shown here is derived from an EMBL/GenBank/DDBJ whole genome shotgun (WGS) entry which is preliminary data.</text>
</comment>
<reference evidence="1" key="1">
    <citation type="journal article" date="2023" name="Int. J. Syst. Evol. Microbiol.">
        <title>Collibacillus ludicampi gen. nov., sp. nov., a new soil bacterium of the family Alicyclobacillaceae.</title>
        <authorList>
            <person name="Jojima T."/>
            <person name="Ioku Y."/>
            <person name="Fukuta Y."/>
            <person name="Shirasaka N."/>
            <person name="Matsumura Y."/>
            <person name="Mori M."/>
        </authorList>
    </citation>
    <scope>NUCLEOTIDE SEQUENCE</scope>
    <source>
        <strain evidence="1">TP075</strain>
    </source>
</reference>
<evidence type="ECO:0000313" key="1">
    <source>
        <dbReference type="EMBL" id="GIM45314.1"/>
    </source>
</evidence>
<dbReference type="EMBL" id="BOQE01000001">
    <property type="protein sequence ID" value="GIM45314.1"/>
    <property type="molecule type" value="Genomic_DNA"/>
</dbReference>
<keyword evidence="2" id="KW-1185">Reference proteome</keyword>
<gene>
    <name evidence="1" type="ORF">DNHGIG_08630</name>
</gene>
<accession>A0AAV4LBS9</accession>
<evidence type="ECO:0000313" key="2">
    <source>
        <dbReference type="Proteomes" id="UP001057291"/>
    </source>
</evidence>
<evidence type="ECO:0008006" key="3">
    <source>
        <dbReference type="Google" id="ProtNLM"/>
    </source>
</evidence>
<sequence>MEFAENLAAEQGCIVTWLVSGFGREEQAPTFYKELGYEITGYRFVKRFK</sequence>
<dbReference type="AlphaFoldDB" id="A0AAV4LBS9"/>
<protein>
    <recommendedName>
        <fullName evidence="3">N-acetyltransferase domain-containing protein</fullName>
    </recommendedName>
</protein>
<dbReference type="Proteomes" id="UP001057291">
    <property type="component" value="Unassembled WGS sequence"/>
</dbReference>
<organism evidence="1 2">
    <name type="scientific">Collibacillus ludicampi</name>
    <dbReference type="NCBI Taxonomy" id="2771369"/>
    <lineage>
        <taxon>Bacteria</taxon>
        <taxon>Bacillati</taxon>
        <taxon>Bacillota</taxon>
        <taxon>Bacilli</taxon>
        <taxon>Bacillales</taxon>
        <taxon>Alicyclobacillaceae</taxon>
        <taxon>Collibacillus</taxon>
    </lineage>
</organism>
<name>A0AAV4LBS9_9BACL</name>
<dbReference type="SUPFAM" id="SSF55729">
    <property type="entry name" value="Acyl-CoA N-acyltransferases (Nat)"/>
    <property type="match status" value="1"/>
</dbReference>